<accession>A0A382Y9C9</accession>
<organism evidence="1">
    <name type="scientific">marine metagenome</name>
    <dbReference type="NCBI Taxonomy" id="408172"/>
    <lineage>
        <taxon>unclassified sequences</taxon>
        <taxon>metagenomes</taxon>
        <taxon>ecological metagenomes</taxon>
    </lineage>
</organism>
<proteinExistence type="predicted"/>
<gene>
    <name evidence="1" type="ORF">METZ01_LOCUS432584</name>
</gene>
<sequence>MDDGQRNRKATGSWNKNRAIRSPVDRIFFWVG</sequence>
<protein>
    <submittedName>
        <fullName evidence="1">Uncharacterized protein</fullName>
    </submittedName>
</protein>
<dbReference type="AlphaFoldDB" id="A0A382Y9C9"/>
<feature type="non-terminal residue" evidence="1">
    <location>
        <position position="32"/>
    </location>
</feature>
<evidence type="ECO:0000313" key="1">
    <source>
        <dbReference type="EMBL" id="SVD79730.1"/>
    </source>
</evidence>
<reference evidence="1" key="1">
    <citation type="submission" date="2018-05" db="EMBL/GenBank/DDBJ databases">
        <authorList>
            <person name="Lanie J.A."/>
            <person name="Ng W.-L."/>
            <person name="Kazmierczak K.M."/>
            <person name="Andrzejewski T.M."/>
            <person name="Davidsen T.M."/>
            <person name="Wayne K.J."/>
            <person name="Tettelin H."/>
            <person name="Glass J.I."/>
            <person name="Rusch D."/>
            <person name="Podicherti R."/>
            <person name="Tsui H.-C.T."/>
            <person name="Winkler M.E."/>
        </authorList>
    </citation>
    <scope>NUCLEOTIDE SEQUENCE</scope>
</reference>
<dbReference type="EMBL" id="UINC01173889">
    <property type="protein sequence ID" value="SVD79730.1"/>
    <property type="molecule type" value="Genomic_DNA"/>
</dbReference>
<name>A0A382Y9C9_9ZZZZ</name>